<organism evidence="2 3">
    <name type="scientific">Limosilactobacillus reuteri</name>
    <name type="common">Lactobacillus reuteri</name>
    <dbReference type="NCBI Taxonomy" id="1598"/>
    <lineage>
        <taxon>Bacteria</taxon>
        <taxon>Bacillati</taxon>
        <taxon>Bacillota</taxon>
        <taxon>Bacilli</taxon>
        <taxon>Lactobacillales</taxon>
        <taxon>Lactobacillaceae</taxon>
        <taxon>Limosilactobacillus</taxon>
    </lineage>
</organism>
<keyword evidence="1" id="KW-1133">Transmembrane helix</keyword>
<keyword evidence="1" id="KW-0472">Membrane</keyword>
<name>A0A0U5JW48_LIMRT</name>
<dbReference type="Proteomes" id="UP000235484">
    <property type="component" value="Unassembled WGS sequence"/>
</dbReference>
<accession>A0A0U5JW48</accession>
<evidence type="ECO:0000313" key="3">
    <source>
        <dbReference type="Proteomes" id="UP000235484"/>
    </source>
</evidence>
<dbReference type="AlphaFoldDB" id="A0A0U5JW48"/>
<gene>
    <name evidence="2" type="ORF">LRLP16767_LR202_01499</name>
</gene>
<protein>
    <recommendedName>
        <fullName evidence="4">DUF1275 domain-containing protein</fullName>
    </recommendedName>
</protein>
<dbReference type="EMBL" id="LN887628">
    <property type="protein sequence ID" value="CUR41469.1"/>
    <property type="molecule type" value="Genomic_DNA"/>
</dbReference>
<evidence type="ECO:0000313" key="2">
    <source>
        <dbReference type="EMBL" id="CUR41469.1"/>
    </source>
</evidence>
<proteinExistence type="predicted"/>
<sequence length="42" mass="4659">MDKLINYQKPAEARLFALLLTFSGGFIDAFTYIKCGRTMAAA</sequence>
<dbReference type="RefSeq" id="WP_269204226.1">
    <property type="nucleotide sequence ID" value="NZ_CP059275.1"/>
</dbReference>
<evidence type="ECO:0000256" key="1">
    <source>
        <dbReference type="SAM" id="Phobius"/>
    </source>
</evidence>
<reference evidence="3" key="1">
    <citation type="submission" date="2015-10" db="EMBL/GenBank/DDBJ databases">
        <authorList>
            <person name="Crossman L.C."/>
        </authorList>
    </citation>
    <scope>NUCLEOTIDE SEQUENCE [LARGE SCALE GENOMIC DNA]</scope>
    <source>
        <strain evidence="3">20-2</strain>
    </source>
</reference>
<keyword evidence="1" id="KW-0812">Transmembrane</keyword>
<evidence type="ECO:0008006" key="4">
    <source>
        <dbReference type="Google" id="ProtNLM"/>
    </source>
</evidence>
<feature type="transmembrane region" description="Helical" evidence="1">
    <location>
        <begin position="15"/>
        <end position="33"/>
    </location>
</feature>